<evidence type="ECO:0000259" key="3">
    <source>
        <dbReference type="Pfam" id="PF02581"/>
    </source>
</evidence>
<protein>
    <submittedName>
        <fullName evidence="4">Thiamine phosphate synthase</fullName>
    </submittedName>
</protein>
<dbReference type="SUPFAM" id="SSF51391">
    <property type="entry name" value="Thiamin phosphate synthase"/>
    <property type="match status" value="1"/>
</dbReference>
<dbReference type="InterPro" id="IPR036206">
    <property type="entry name" value="ThiamineP_synth_sf"/>
</dbReference>
<accession>A0A9D2JTI1</accession>
<gene>
    <name evidence="4" type="ORF">H9809_09645</name>
</gene>
<comment type="pathway">
    <text evidence="1">Cofactor biosynthesis; thiamine diphosphate biosynthesis.</text>
</comment>
<evidence type="ECO:0000313" key="4">
    <source>
        <dbReference type="EMBL" id="HIZ66143.1"/>
    </source>
</evidence>
<evidence type="ECO:0000313" key="5">
    <source>
        <dbReference type="Proteomes" id="UP000824056"/>
    </source>
</evidence>
<dbReference type="PANTHER" id="PTHR20857">
    <property type="entry name" value="THIAMINE-PHOSPHATE PYROPHOSPHORYLASE"/>
    <property type="match status" value="1"/>
</dbReference>
<dbReference type="InterPro" id="IPR013785">
    <property type="entry name" value="Aldolase_TIM"/>
</dbReference>
<proteinExistence type="predicted"/>
<reference evidence="4" key="2">
    <citation type="submission" date="2021-04" db="EMBL/GenBank/DDBJ databases">
        <authorList>
            <person name="Gilroy R."/>
        </authorList>
    </citation>
    <scope>NUCLEOTIDE SEQUENCE</scope>
    <source>
        <strain evidence="4">1068</strain>
    </source>
</reference>
<reference evidence="4" key="1">
    <citation type="journal article" date="2021" name="PeerJ">
        <title>Extensive microbial diversity within the chicken gut microbiome revealed by metagenomics and culture.</title>
        <authorList>
            <person name="Gilroy R."/>
            <person name="Ravi A."/>
            <person name="Getino M."/>
            <person name="Pursley I."/>
            <person name="Horton D.L."/>
            <person name="Alikhan N.F."/>
            <person name="Baker D."/>
            <person name="Gharbi K."/>
            <person name="Hall N."/>
            <person name="Watson M."/>
            <person name="Adriaenssens E.M."/>
            <person name="Foster-Nyarko E."/>
            <person name="Jarju S."/>
            <person name="Secka A."/>
            <person name="Antonio M."/>
            <person name="Oren A."/>
            <person name="Chaudhuri R.R."/>
            <person name="La Ragione R."/>
            <person name="Hildebrand F."/>
            <person name="Pallen M.J."/>
        </authorList>
    </citation>
    <scope>NUCLEOTIDE SEQUENCE</scope>
    <source>
        <strain evidence="4">1068</strain>
    </source>
</reference>
<dbReference type="GO" id="GO:0005737">
    <property type="term" value="C:cytoplasm"/>
    <property type="evidence" value="ECO:0007669"/>
    <property type="project" value="TreeGrafter"/>
</dbReference>
<dbReference type="EMBL" id="DXBG01000228">
    <property type="protein sequence ID" value="HIZ66143.1"/>
    <property type="molecule type" value="Genomic_DNA"/>
</dbReference>
<dbReference type="CDD" id="cd00564">
    <property type="entry name" value="TMP_TenI"/>
    <property type="match status" value="1"/>
</dbReference>
<dbReference type="GO" id="GO:0004789">
    <property type="term" value="F:thiamine-phosphate diphosphorylase activity"/>
    <property type="evidence" value="ECO:0007669"/>
    <property type="project" value="TreeGrafter"/>
</dbReference>
<dbReference type="PANTHER" id="PTHR20857:SF15">
    <property type="entry name" value="THIAMINE-PHOSPHATE SYNTHASE"/>
    <property type="match status" value="1"/>
</dbReference>
<dbReference type="AlphaFoldDB" id="A0A9D2JTI1"/>
<dbReference type="GO" id="GO:0009228">
    <property type="term" value="P:thiamine biosynthetic process"/>
    <property type="evidence" value="ECO:0007669"/>
    <property type="project" value="UniProtKB-KW"/>
</dbReference>
<feature type="domain" description="Thiamine phosphate synthase/TenI" evidence="3">
    <location>
        <begin position="14"/>
        <end position="201"/>
    </location>
</feature>
<sequence>MCRQNESSLWDHVIVVTNRKIARLPFLEQVELVCIQKPKALILREKDLEEKEYRKLGRAVKDICKAYQVPCYYHTYAETAREERAQGLQLSLTNLRSLRLSYPGQEDWENWKGKGMVTGCSVHSLSEALEARNLGADYLIAGHIYATNCKKGLPPRGTDFLRAICSNLSIPVYGIGGISLEREQIGEVLDCGAQGACVMSGAMEFSP</sequence>
<name>A0A9D2JTI1_9FIRM</name>
<comment type="caution">
    <text evidence="4">The sequence shown here is derived from an EMBL/GenBank/DDBJ whole genome shotgun (WGS) entry which is preliminary data.</text>
</comment>
<evidence type="ECO:0000256" key="1">
    <source>
        <dbReference type="ARBA" id="ARBA00004948"/>
    </source>
</evidence>
<evidence type="ECO:0000256" key="2">
    <source>
        <dbReference type="ARBA" id="ARBA00022977"/>
    </source>
</evidence>
<keyword evidence="2" id="KW-0784">Thiamine biosynthesis</keyword>
<dbReference type="Proteomes" id="UP000824056">
    <property type="component" value="Unassembled WGS sequence"/>
</dbReference>
<organism evidence="4 5">
    <name type="scientific">Candidatus Blautia pullicola</name>
    <dbReference type="NCBI Taxonomy" id="2838498"/>
    <lineage>
        <taxon>Bacteria</taxon>
        <taxon>Bacillati</taxon>
        <taxon>Bacillota</taxon>
        <taxon>Clostridia</taxon>
        <taxon>Lachnospirales</taxon>
        <taxon>Lachnospiraceae</taxon>
        <taxon>Blautia</taxon>
    </lineage>
</organism>
<dbReference type="Gene3D" id="3.20.20.70">
    <property type="entry name" value="Aldolase class I"/>
    <property type="match status" value="1"/>
</dbReference>
<dbReference type="Pfam" id="PF02581">
    <property type="entry name" value="TMP-TENI"/>
    <property type="match status" value="1"/>
</dbReference>
<dbReference type="InterPro" id="IPR022998">
    <property type="entry name" value="ThiamineP_synth_TenI"/>
</dbReference>